<dbReference type="GO" id="GO:0016747">
    <property type="term" value="F:acyltransferase activity, transferring groups other than amino-acyl groups"/>
    <property type="evidence" value="ECO:0007669"/>
    <property type="project" value="InterPro"/>
</dbReference>
<dbReference type="PANTHER" id="PTHR23028">
    <property type="entry name" value="ACETYLTRANSFERASE"/>
    <property type="match status" value="1"/>
</dbReference>
<dbReference type="EMBL" id="FZNM01000015">
    <property type="protein sequence ID" value="SNR67096.1"/>
    <property type="molecule type" value="Genomic_DNA"/>
</dbReference>
<feature type="transmembrane region" description="Helical" evidence="1">
    <location>
        <begin position="193"/>
        <end position="213"/>
    </location>
</feature>
<dbReference type="InterPro" id="IPR050879">
    <property type="entry name" value="Acyltransferase_3"/>
</dbReference>
<feature type="transmembrane region" description="Helical" evidence="1">
    <location>
        <begin position="117"/>
        <end position="136"/>
    </location>
</feature>
<dbReference type="PANTHER" id="PTHR23028:SF53">
    <property type="entry name" value="ACYL_TRANSF_3 DOMAIN-CONTAINING PROTEIN"/>
    <property type="match status" value="1"/>
</dbReference>
<dbReference type="AlphaFoldDB" id="A0A238Y747"/>
<feature type="transmembrane region" description="Helical" evidence="1">
    <location>
        <begin position="225"/>
        <end position="248"/>
    </location>
</feature>
<gene>
    <name evidence="3" type="ORF">SAMN06265378_11559</name>
</gene>
<accession>A0A238Y747</accession>
<evidence type="ECO:0000313" key="4">
    <source>
        <dbReference type="Proteomes" id="UP000198409"/>
    </source>
</evidence>
<dbReference type="Pfam" id="PF01757">
    <property type="entry name" value="Acyl_transf_3"/>
    <property type="match status" value="1"/>
</dbReference>
<feature type="transmembrane region" description="Helical" evidence="1">
    <location>
        <begin position="357"/>
        <end position="379"/>
    </location>
</feature>
<evidence type="ECO:0000259" key="2">
    <source>
        <dbReference type="Pfam" id="PF01757"/>
    </source>
</evidence>
<dbReference type="GO" id="GO:0000271">
    <property type="term" value="P:polysaccharide biosynthetic process"/>
    <property type="evidence" value="ECO:0007669"/>
    <property type="project" value="TreeGrafter"/>
</dbReference>
<dbReference type="Proteomes" id="UP000198409">
    <property type="component" value="Unassembled WGS sequence"/>
</dbReference>
<keyword evidence="3" id="KW-0808">Transferase</keyword>
<proteinExistence type="predicted"/>
<sequence>MASWLAFPDIIAVHVVSALFFKGTDSGFEISMAYKGYLGQPYFASLNGLRFFCILAVLWHHSPVNQLIKSPQLLDRGFVGVDFFFVLSGFLITTLLLREERLTGRISLAGFYSRRALRILPAYLLLVTLVSVYWIGIKGQDLLGLVPYYYTFLANFLKDDISLLSVTWSLSVEEQYYMLWPALLIVMPLSTRLRAGVLAGLIGLFLLTMLGLADWLDLPRLETAYAIFRLPGMSYTAILSGSLVAVLLHDPAGFRWLWRICAWRGAPLALFAGLLLYLQVTPGSLLGWPALGMNMLMALCVASIAMREDHELRPVLTFAPVARVGEISYGLYLYHLIGLHIANEMVSRSGLAQWQAAWAVTLVYPLISIALAEASFRGFERYFLLLRSRSASCAPKAAANR</sequence>
<feature type="transmembrane region" description="Helical" evidence="1">
    <location>
        <begin position="318"/>
        <end position="337"/>
    </location>
</feature>
<keyword evidence="1" id="KW-0812">Transmembrane</keyword>
<dbReference type="InterPro" id="IPR002656">
    <property type="entry name" value="Acyl_transf_3_dom"/>
</dbReference>
<feature type="domain" description="Acyltransferase 3" evidence="2">
    <location>
        <begin position="44"/>
        <end position="367"/>
    </location>
</feature>
<evidence type="ECO:0000256" key="1">
    <source>
        <dbReference type="SAM" id="Phobius"/>
    </source>
</evidence>
<keyword evidence="1" id="KW-1133">Transmembrane helix</keyword>
<dbReference type="RefSeq" id="WP_089389145.1">
    <property type="nucleotide sequence ID" value="NZ_FZNM01000015.1"/>
</dbReference>
<keyword evidence="3" id="KW-0378">Hydrolase</keyword>
<keyword evidence="1" id="KW-0472">Membrane</keyword>
<feature type="transmembrane region" description="Helical" evidence="1">
    <location>
        <begin position="79"/>
        <end position="97"/>
    </location>
</feature>
<reference evidence="4" key="1">
    <citation type="submission" date="2017-06" db="EMBL/GenBank/DDBJ databases">
        <authorList>
            <person name="Varghese N."/>
            <person name="Submissions S."/>
        </authorList>
    </citation>
    <scope>NUCLEOTIDE SEQUENCE [LARGE SCALE GENOMIC DNA]</scope>
    <source>
        <strain evidence="4">DSM 26170</strain>
    </source>
</reference>
<name>A0A238Y747_9RHOB</name>
<dbReference type="GO" id="GO:0016787">
    <property type="term" value="F:hydrolase activity"/>
    <property type="evidence" value="ECO:0007669"/>
    <property type="project" value="UniProtKB-KW"/>
</dbReference>
<feature type="transmembrane region" description="Helical" evidence="1">
    <location>
        <begin position="6"/>
        <end position="21"/>
    </location>
</feature>
<feature type="transmembrane region" description="Helical" evidence="1">
    <location>
        <begin position="42"/>
        <end position="59"/>
    </location>
</feature>
<organism evidence="3 4">
    <name type="scientific">Paracoccus sediminis</name>
    <dbReference type="NCBI Taxonomy" id="1214787"/>
    <lineage>
        <taxon>Bacteria</taxon>
        <taxon>Pseudomonadati</taxon>
        <taxon>Pseudomonadota</taxon>
        <taxon>Alphaproteobacteria</taxon>
        <taxon>Rhodobacterales</taxon>
        <taxon>Paracoccaceae</taxon>
        <taxon>Paracoccus</taxon>
    </lineage>
</organism>
<feature type="transmembrane region" description="Helical" evidence="1">
    <location>
        <begin position="286"/>
        <end position="306"/>
    </location>
</feature>
<dbReference type="GO" id="GO:0016020">
    <property type="term" value="C:membrane"/>
    <property type="evidence" value="ECO:0007669"/>
    <property type="project" value="TreeGrafter"/>
</dbReference>
<feature type="transmembrane region" description="Helical" evidence="1">
    <location>
        <begin position="260"/>
        <end position="280"/>
    </location>
</feature>
<evidence type="ECO:0000313" key="3">
    <source>
        <dbReference type="EMBL" id="SNR67096.1"/>
    </source>
</evidence>
<protein>
    <submittedName>
        <fullName evidence="3">Peptidoglycan/LPS O-acetylase OafA/YrhL, contains acyltransferase and SGNH-hydrolase domains</fullName>
    </submittedName>
</protein>
<keyword evidence="3" id="KW-0012">Acyltransferase</keyword>